<dbReference type="EMBL" id="JBHSGU010000002">
    <property type="protein sequence ID" value="MFC4698820.1"/>
    <property type="molecule type" value="Genomic_DNA"/>
</dbReference>
<organism evidence="1 2">
    <name type="scientific">Glaciecola siphonariae</name>
    <dbReference type="NCBI Taxonomy" id="521012"/>
    <lineage>
        <taxon>Bacteria</taxon>
        <taxon>Pseudomonadati</taxon>
        <taxon>Pseudomonadota</taxon>
        <taxon>Gammaproteobacteria</taxon>
        <taxon>Alteromonadales</taxon>
        <taxon>Alteromonadaceae</taxon>
        <taxon>Glaciecola</taxon>
    </lineage>
</organism>
<evidence type="ECO:0000313" key="1">
    <source>
        <dbReference type="EMBL" id="MFC4698820.1"/>
    </source>
</evidence>
<gene>
    <name evidence="1" type="ORF">ACFO4O_01425</name>
</gene>
<evidence type="ECO:0000313" key="2">
    <source>
        <dbReference type="Proteomes" id="UP001595897"/>
    </source>
</evidence>
<sequence length="177" mass="19733">MNQLNKISVDVGAGSNIRVLVSCVDYNHEVLSLSDFQDQVVEQVLDYYHARLLNNTSALQTLLSDGINKAVIKQHRIGLCDRTLNLHIANARTYNGACVRGILEVHGLIRPSGHETLRGCVIVPLTNEKGMVSGIFAKRMAQYVQQSSKRFTLWFATQNAINTAIFPDIVEVLRRAK</sequence>
<dbReference type="InterPro" id="IPR037068">
    <property type="entry name" value="DNA_primase_core_N_sf"/>
</dbReference>
<dbReference type="RefSeq" id="WP_382405493.1">
    <property type="nucleotide sequence ID" value="NZ_JBHSGU010000002.1"/>
</dbReference>
<protein>
    <submittedName>
        <fullName evidence="1">Uncharacterized protein</fullName>
    </submittedName>
</protein>
<name>A0ABV9LRC2_9ALTE</name>
<dbReference type="SUPFAM" id="SSF56731">
    <property type="entry name" value="DNA primase core"/>
    <property type="match status" value="1"/>
</dbReference>
<keyword evidence="2" id="KW-1185">Reference proteome</keyword>
<dbReference type="Gene3D" id="3.90.980.10">
    <property type="entry name" value="DNA primase, catalytic core, N-terminal domain"/>
    <property type="match status" value="1"/>
</dbReference>
<reference evidence="2" key="1">
    <citation type="journal article" date="2019" name="Int. J. Syst. Evol. Microbiol.">
        <title>The Global Catalogue of Microorganisms (GCM) 10K type strain sequencing project: providing services to taxonomists for standard genome sequencing and annotation.</title>
        <authorList>
            <consortium name="The Broad Institute Genomics Platform"/>
            <consortium name="The Broad Institute Genome Sequencing Center for Infectious Disease"/>
            <person name="Wu L."/>
            <person name="Ma J."/>
        </authorList>
    </citation>
    <scope>NUCLEOTIDE SEQUENCE [LARGE SCALE GENOMIC DNA]</scope>
    <source>
        <strain evidence="2">KACC 12507</strain>
    </source>
</reference>
<dbReference type="Proteomes" id="UP001595897">
    <property type="component" value="Unassembled WGS sequence"/>
</dbReference>
<comment type="caution">
    <text evidence="1">The sequence shown here is derived from an EMBL/GenBank/DDBJ whole genome shotgun (WGS) entry which is preliminary data.</text>
</comment>
<accession>A0ABV9LRC2</accession>
<proteinExistence type="predicted"/>